<evidence type="ECO:0000313" key="3">
    <source>
        <dbReference type="Proteomes" id="UP001575105"/>
    </source>
</evidence>
<dbReference type="Proteomes" id="UP001575105">
    <property type="component" value="Unassembled WGS sequence"/>
</dbReference>
<dbReference type="InterPro" id="IPR045584">
    <property type="entry name" value="Pilin-like"/>
</dbReference>
<dbReference type="Pfam" id="PF07963">
    <property type="entry name" value="N_methyl"/>
    <property type="match status" value="1"/>
</dbReference>
<proteinExistence type="predicted"/>
<dbReference type="Gene3D" id="3.30.700.10">
    <property type="entry name" value="Glycoprotein, Type 4 Pilin"/>
    <property type="match status" value="1"/>
</dbReference>
<keyword evidence="3" id="KW-1185">Reference proteome</keyword>
<evidence type="ECO:0000256" key="1">
    <source>
        <dbReference type="SAM" id="Phobius"/>
    </source>
</evidence>
<keyword evidence="1" id="KW-0472">Membrane</keyword>
<gene>
    <name evidence="2" type="ORF">ACERK3_08100</name>
</gene>
<protein>
    <submittedName>
        <fullName evidence="2">Prepilin-type N-terminal cleavage/methylation domain-containing protein</fullName>
    </submittedName>
</protein>
<dbReference type="RefSeq" id="WP_425345179.1">
    <property type="nucleotide sequence ID" value="NZ_JBGUBD010000004.1"/>
</dbReference>
<accession>A0ABV4U675</accession>
<organism evidence="2 3">
    <name type="scientific">Natronomicrosphaera hydrolytica</name>
    <dbReference type="NCBI Taxonomy" id="3242702"/>
    <lineage>
        <taxon>Bacteria</taxon>
        <taxon>Pseudomonadati</taxon>
        <taxon>Planctomycetota</taxon>
        <taxon>Phycisphaerae</taxon>
        <taxon>Phycisphaerales</taxon>
        <taxon>Phycisphaeraceae</taxon>
        <taxon>Natronomicrosphaera</taxon>
    </lineage>
</organism>
<reference evidence="2 3" key="1">
    <citation type="submission" date="2024-08" db="EMBL/GenBank/DDBJ databases">
        <title>Whole-genome sequencing of halo(alkali)philic microorganisms from hypersaline lakes.</title>
        <authorList>
            <person name="Sorokin D.Y."/>
            <person name="Merkel A.Y."/>
            <person name="Messina E."/>
            <person name="Yakimov M."/>
        </authorList>
    </citation>
    <scope>NUCLEOTIDE SEQUENCE [LARGE SCALE GENOMIC DNA]</scope>
    <source>
        <strain evidence="2 3">AB-hyl4</strain>
    </source>
</reference>
<feature type="transmembrane region" description="Helical" evidence="1">
    <location>
        <begin position="15"/>
        <end position="39"/>
    </location>
</feature>
<comment type="caution">
    <text evidence="2">The sequence shown here is derived from an EMBL/GenBank/DDBJ whole genome shotgun (WGS) entry which is preliminary data.</text>
</comment>
<keyword evidence="1" id="KW-0812">Transmembrane</keyword>
<dbReference type="PANTHER" id="PTHR30093:SF2">
    <property type="entry name" value="TYPE II SECRETION SYSTEM PROTEIN H"/>
    <property type="match status" value="1"/>
</dbReference>
<dbReference type="SUPFAM" id="SSF54523">
    <property type="entry name" value="Pili subunits"/>
    <property type="match status" value="1"/>
</dbReference>
<sequence length="297" mass="32258">MICIPRFPRRHGPNAFTLIELLVVISIIALLVAILLPALSAARDTARSMVCLSAQRQVGLAMFIYANDYDDHLPPARVHTAYPYEGTTIKFTDSPPSGYNGGYAWAALLGYKGYMPVGILASNNEIANRSVPGWEVFACDAAPNRDVDSSNNRGIPGWRAQHISFGYNYREIGGSHHLFASSDNRKWYISSTQTEIVDPSNKLLTVDAIAASGPQAIEPDDGPRRGFSLVAASANTTDPGRPHARHRGAANIVWVDGHGSSVRSPDPDFHNAIYEVLGTSATDRNVWSRSGRGRSVN</sequence>
<dbReference type="EMBL" id="JBGUBD010000004">
    <property type="protein sequence ID" value="MFA9478256.1"/>
    <property type="molecule type" value="Genomic_DNA"/>
</dbReference>
<dbReference type="NCBIfam" id="TIGR02532">
    <property type="entry name" value="IV_pilin_GFxxxE"/>
    <property type="match status" value="1"/>
</dbReference>
<dbReference type="InterPro" id="IPR012902">
    <property type="entry name" value="N_methyl_site"/>
</dbReference>
<keyword evidence="1" id="KW-1133">Transmembrane helix</keyword>
<dbReference type="PANTHER" id="PTHR30093">
    <property type="entry name" value="GENERAL SECRETION PATHWAY PROTEIN G"/>
    <property type="match status" value="1"/>
</dbReference>
<name>A0ABV4U675_9BACT</name>
<evidence type="ECO:0000313" key="2">
    <source>
        <dbReference type="EMBL" id="MFA9478256.1"/>
    </source>
</evidence>